<dbReference type="OrthoDB" id="5688397at2"/>
<evidence type="ECO:0000313" key="7">
    <source>
        <dbReference type="Proteomes" id="UP000320643"/>
    </source>
</evidence>
<comment type="subcellular location">
    <subcellularLocation>
        <location evidence="1">Membrane</location>
        <topology evidence="1">Multi-pass membrane protein</topology>
    </subcellularLocation>
</comment>
<dbReference type="AlphaFoldDB" id="A0A552UWW9"/>
<dbReference type="PIRSF" id="PIRSF015380">
    <property type="entry name" value="Site-sp_rcmb"/>
    <property type="match status" value="1"/>
</dbReference>
<feature type="transmembrane region" description="Helical" evidence="5">
    <location>
        <begin position="452"/>
        <end position="480"/>
    </location>
</feature>
<dbReference type="GO" id="GO:0016020">
    <property type="term" value="C:membrane"/>
    <property type="evidence" value="ECO:0007669"/>
    <property type="project" value="UniProtKB-SubCell"/>
</dbReference>
<evidence type="ECO:0000256" key="4">
    <source>
        <dbReference type="ARBA" id="ARBA00023136"/>
    </source>
</evidence>
<dbReference type="RefSeq" id="WP_143374373.1">
    <property type="nucleotide sequence ID" value="NZ_VJVZ01000011.1"/>
</dbReference>
<gene>
    <name evidence="6" type="ORF">FMM05_15820</name>
</gene>
<organism evidence="6 7">
    <name type="scientific">Flavobacterium zepuense</name>
    <dbReference type="NCBI Taxonomy" id="2593302"/>
    <lineage>
        <taxon>Bacteria</taxon>
        <taxon>Pseudomonadati</taxon>
        <taxon>Bacteroidota</taxon>
        <taxon>Flavobacteriia</taxon>
        <taxon>Flavobacteriales</taxon>
        <taxon>Flavobacteriaceae</taxon>
        <taxon>Flavobacterium</taxon>
    </lineage>
</organism>
<dbReference type="EMBL" id="VJVZ01000011">
    <property type="protein sequence ID" value="TRW22724.1"/>
    <property type="molecule type" value="Genomic_DNA"/>
</dbReference>
<name>A0A552UWW9_9FLAO</name>
<evidence type="ECO:0000256" key="1">
    <source>
        <dbReference type="ARBA" id="ARBA00004141"/>
    </source>
</evidence>
<dbReference type="InterPro" id="IPR011385">
    <property type="entry name" value="Site-sp_rcmbase"/>
</dbReference>
<keyword evidence="2 5" id="KW-0812">Transmembrane</keyword>
<keyword evidence="3 5" id="KW-1133">Transmembrane helix</keyword>
<accession>A0A552UWW9</accession>
<feature type="transmembrane region" description="Helical" evidence="5">
    <location>
        <begin position="386"/>
        <end position="407"/>
    </location>
</feature>
<dbReference type="Gene3D" id="1.20.1080.10">
    <property type="entry name" value="Glycerol uptake facilitator protein"/>
    <property type="match status" value="1"/>
</dbReference>
<reference evidence="6 7" key="1">
    <citation type="submission" date="2019-07" db="EMBL/GenBank/DDBJ databases">
        <title>Flavobacterium sp. nov., isolated from glacier ice.</title>
        <authorList>
            <person name="Liu Q."/>
            <person name="Xin Y.-H."/>
        </authorList>
    </citation>
    <scope>NUCLEOTIDE SEQUENCE [LARGE SCALE GENOMIC DNA]</scope>
    <source>
        <strain evidence="6 7">ZT4R6</strain>
    </source>
</reference>
<evidence type="ECO:0000313" key="6">
    <source>
        <dbReference type="EMBL" id="TRW22724.1"/>
    </source>
</evidence>
<dbReference type="Pfam" id="PF10136">
    <property type="entry name" value="SpecificRecomb"/>
    <property type="match status" value="1"/>
</dbReference>
<keyword evidence="7" id="KW-1185">Reference proteome</keyword>
<feature type="transmembrane region" description="Helical" evidence="5">
    <location>
        <begin position="614"/>
        <end position="636"/>
    </location>
</feature>
<feature type="transmembrane region" description="Helical" evidence="5">
    <location>
        <begin position="560"/>
        <end position="585"/>
    </location>
</feature>
<comment type="caution">
    <text evidence="6">The sequence shown here is derived from an EMBL/GenBank/DDBJ whole genome shotgun (WGS) entry which is preliminary data.</text>
</comment>
<dbReference type="Proteomes" id="UP000320643">
    <property type="component" value="Unassembled WGS sequence"/>
</dbReference>
<sequence>MKFRKTKALITLPEFFKINFDDNNLWEYKANEVDLLAELVDIIRPKHPETALPTNLEELLSLLKNNERYRNGLSFYIKGLLSNKKFSKILTDAGILADADFFFEVRKRMLAKILPDQPLQDTLEYVLNQVFFKKSDPIWLNTIPMYQLEELFVALQFRSLYDSGENNSPLAELIFAMEVLIHRFAGRALETDVIQMVPEYENRESPFLAIQKEFALLTERLMEERLNYVSPDDLGYRQLLVLQHQCIDYVKAAFKNSEKFGISLRVNQNLLRIQQQLERLGVLLPLLAVADTGEAHRDTIRLSLSLITYNCDKNNVRKLINESTQLLSYEVTQHTANTGEHYITKDRWEYFRMFWNASGGGIIVGILCIIKVFLGRIDTSAFGHAFFYSMNYSLGFIAIYVMGFTLATKQPAMTAAALVRALEADRKKQDVQAAEKHMAFAEFFARVFRSQFIAFVGNVIVAFPVAWLGIWLIDIIFKYNLALTKWYHLVTDLSPIHSPAILHAAIAGVFLFLSGIIAGSVANRDKYRHVYYRIQEHPLIKKSFGRIRAQKLAKLYEKKWAGIISNFWFGVFMGSTASIGIFLGLDIDIRHITFASGNLALALYGANYNISTELLVWGVVGIGVIGLVNFLVSFGLSMGLAFRSRNIPFYELGPIAKAIWKHFKRKPGSFFFPSFRKASSAVEE</sequence>
<dbReference type="InterPro" id="IPR023271">
    <property type="entry name" value="Aquaporin-like"/>
</dbReference>
<evidence type="ECO:0000256" key="5">
    <source>
        <dbReference type="SAM" id="Phobius"/>
    </source>
</evidence>
<proteinExistence type="predicted"/>
<feature type="transmembrane region" description="Helical" evidence="5">
    <location>
        <begin position="353"/>
        <end position="374"/>
    </location>
</feature>
<keyword evidence="4 5" id="KW-0472">Membrane</keyword>
<feature type="transmembrane region" description="Helical" evidence="5">
    <location>
        <begin position="500"/>
        <end position="522"/>
    </location>
</feature>
<evidence type="ECO:0000256" key="2">
    <source>
        <dbReference type="ARBA" id="ARBA00022692"/>
    </source>
</evidence>
<evidence type="ECO:0000256" key="3">
    <source>
        <dbReference type="ARBA" id="ARBA00022989"/>
    </source>
</evidence>
<protein>
    <submittedName>
        <fullName evidence="6">Recombinase</fullName>
    </submittedName>
</protein>